<organism evidence="1 6">
    <name type="scientific">Mediterraneibacter gnavus</name>
    <name type="common">Ruminococcus gnavus</name>
    <dbReference type="NCBI Taxonomy" id="33038"/>
    <lineage>
        <taxon>Bacteria</taxon>
        <taxon>Bacillati</taxon>
        <taxon>Bacillota</taxon>
        <taxon>Clostridia</taxon>
        <taxon>Lachnospirales</taxon>
        <taxon>Lachnospiraceae</taxon>
        <taxon>Mediterraneibacter</taxon>
    </lineage>
</organism>
<dbReference type="Proteomes" id="UP000286137">
    <property type="component" value="Unassembled WGS sequence"/>
</dbReference>
<evidence type="ECO:0008006" key="7">
    <source>
        <dbReference type="Google" id="ProtNLM"/>
    </source>
</evidence>
<dbReference type="EMBL" id="QRIS01000107">
    <property type="protein sequence ID" value="RHG76411.1"/>
    <property type="molecule type" value="Genomic_DNA"/>
</dbReference>
<reference evidence="4 5" key="1">
    <citation type="submission" date="2018-08" db="EMBL/GenBank/DDBJ databases">
        <title>A genome reference for cultivated species of the human gut microbiota.</title>
        <authorList>
            <person name="Zou Y."/>
            <person name="Xue W."/>
            <person name="Luo G."/>
        </authorList>
    </citation>
    <scope>NUCLEOTIDE SEQUENCE [LARGE SCALE GENOMIC DNA]</scope>
    <source>
        <strain evidence="1 6">AF27-4BH</strain>
        <strain evidence="3 4">AM21-18</strain>
        <strain evidence="2 5">AM32-6</strain>
    </source>
</reference>
<dbReference type="RefSeq" id="WP_118014679.1">
    <property type="nucleotide sequence ID" value="NZ_BAABXJ010000001.1"/>
</dbReference>
<dbReference type="EMBL" id="QRTJ01000114">
    <property type="protein sequence ID" value="RGQ56183.1"/>
    <property type="molecule type" value="Genomic_DNA"/>
</dbReference>
<evidence type="ECO:0000313" key="6">
    <source>
        <dbReference type="Proteomes" id="UP000286137"/>
    </source>
</evidence>
<name>A0A412BL74_MEDGN</name>
<dbReference type="Proteomes" id="UP000283981">
    <property type="component" value="Unassembled WGS sequence"/>
</dbReference>
<evidence type="ECO:0000313" key="1">
    <source>
        <dbReference type="EMBL" id="RGQ56183.1"/>
    </source>
</evidence>
<dbReference type="AlphaFoldDB" id="A0A412BL74"/>
<accession>A0A412BL74</accession>
<evidence type="ECO:0000313" key="4">
    <source>
        <dbReference type="Proteomes" id="UP000283981"/>
    </source>
</evidence>
<dbReference type="EMBL" id="QSIR01000083">
    <property type="protein sequence ID" value="RHC98100.1"/>
    <property type="molecule type" value="Genomic_DNA"/>
</dbReference>
<sequence>MKPINIGGHSAYQERVLTQLRKYYPNAASSLSSSTWQILNKFWNLDLSKIDDLMYDRYSVFGPEPRLPSDMLRSILVSVEFKITSYTRLASDLKENHLHAIISGFYVGNTPGVGTFYDFHRRLWLSSDKNLTNAVHPPKVKPQKPNGKEEKASSVEKLTVDDLFRQFEENPPADMAPCAKLWEIFNTFFLQNSARMKLISLKSLSLAGDGTPVYTSAQERKTRTCDCLENGIRDCKCNRIYHQPDCDIGWDSHRNRYYFGYDLYMLTASDSENDLPVFPFLSPASRHDSHGFLYNWFSMKKMLPEVTVTKLLLDSAHDAMPYYDYCKANNITPFIDLNWKCGRPPVYKDDISINSDGIPLCPKGFPMKQAAVEPRKGRIKYRCPKITAKGGTTHCTCDEPCSDAKYGRNVHLVLKDNPRLFNNPPRNSKAWKLEYNARTSAERCNKREKIDYKLEDGRYRSSMMWYCRLFAIMMCQHLDAWTLPKTSRLKDLFEQVA</sequence>
<protein>
    <recommendedName>
        <fullName evidence="7">Transposase</fullName>
    </recommendedName>
</protein>
<gene>
    <name evidence="3" type="ORF">DW243_19005</name>
    <name evidence="2" type="ORF">DW812_18900</name>
    <name evidence="1" type="ORF">DWY88_18855</name>
</gene>
<evidence type="ECO:0000313" key="2">
    <source>
        <dbReference type="EMBL" id="RHC98100.1"/>
    </source>
</evidence>
<evidence type="ECO:0000313" key="3">
    <source>
        <dbReference type="EMBL" id="RHG76411.1"/>
    </source>
</evidence>
<evidence type="ECO:0000313" key="5">
    <source>
        <dbReference type="Proteomes" id="UP000284472"/>
    </source>
</evidence>
<comment type="caution">
    <text evidence="1">The sequence shown here is derived from an EMBL/GenBank/DDBJ whole genome shotgun (WGS) entry which is preliminary data.</text>
</comment>
<proteinExistence type="predicted"/>
<dbReference type="Proteomes" id="UP000284472">
    <property type="component" value="Unassembled WGS sequence"/>
</dbReference>